<reference evidence="1 2" key="1">
    <citation type="submission" date="2015-06" db="EMBL/GenBank/DDBJ databases">
        <title>Genome sequence of Pseudoalteromonas peptidolytica.</title>
        <authorList>
            <person name="Xie B.-B."/>
            <person name="Rong J.-C."/>
            <person name="Qin Q.-L."/>
            <person name="Zhang Y.-Z."/>
        </authorList>
    </citation>
    <scope>NUCLEOTIDE SEQUENCE [LARGE SCALE GENOMIC DNA]</scope>
    <source>
        <strain evidence="1 2">F12-50-A1</strain>
    </source>
</reference>
<evidence type="ECO:0000313" key="1">
    <source>
        <dbReference type="EMBL" id="MBE0346144.1"/>
    </source>
</evidence>
<protein>
    <submittedName>
        <fullName evidence="1">Uncharacterized protein</fullName>
    </submittedName>
</protein>
<proteinExistence type="predicted"/>
<name>A0A8I0T5E4_9GAMM</name>
<accession>A0A8I0T5E4</accession>
<gene>
    <name evidence="1" type="ORF">PPEP_a1184</name>
</gene>
<sequence length="50" mass="5660">MSITPQKICYLVVLNKQFLTQLASGVLVQIEQALRQIDIKHIGSNTNYLD</sequence>
<evidence type="ECO:0000313" key="2">
    <source>
        <dbReference type="Proteomes" id="UP000660708"/>
    </source>
</evidence>
<keyword evidence="2" id="KW-1185">Reference proteome</keyword>
<organism evidence="1 2">
    <name type="scientific">Pseudoalteromonas peptidolytica F12-50-A1</name>
    <dbReference type="NCBI Taxonomy" id="1315280"/>
    <lineage>
        <taxon>Bacteria</taxon>
        <taxon>Pseudomonadati</taxon>
        <taxon>Pseudomonadota</taxon>
        <taxon>Gammaproteobacteria</taxon>
        <taxon>Alteromonadales</taxon>
        <taxon>Pseudoalteromonadaceae</taxon>
        <taxon>Pseudoalteromonas</taxon>
    </lineage>
</organism>
<dbReference type="EMBL" id="AQHF01000020">
    <property type="protein sequence ID" value="MBE0346144.1"/>
    <property type="molecule type" value="Genomic_DNA"/>
</dbReference>
<comment type="caution">
    <text evidence="1">The sequence shown here is derived from an EMBL/GenBank/DDBJ whole genome shotgun (WGS) entry which is preliminary data.</text>
</comment>
<dbReference type="AlphaFoldDB" id="A0A8I0T5E4"/>
<dbReference type="Proteomes" id="UP000660708">
    <property type="component" value="Unassembled WGS sequence"/>
</dbReference>